<dbReference type="EMBL" id="CP087164">
    <property type="protein sequence ID" value="UGS35637.1"/>
    <property type="molecule type" value="Genomic_DNA"/>
</dbReference>
<sequence length="61" mass="6170">MLTMLFVPIAGAVALGIGVSRIVTDGSGGDAATVAILVTLGAPALFGLAWSYVYGEKRTDD</sequence>
<evidence type="ECO:0000256" key="1">
    <source>
        <dbReference type="SAM" id="Phobius"/>
    </source>
</evidence>
<evidence type="ECO:0000313" key="3">
    <source>
        <dbReference type="Proteomes" id="UP001162834"/>
    </source>
</evidence>
<keyword evidence="1" id="KW-0472">Membrane</keyword>
<name>A0A9E7C0K8_9ACTN</name>
<protein>
    <submittedName>
        <fullName evidence="2">Uncharacterized protein</fullName>
    </submittedName>
</protein>
<accession>A0A9E7C0K8</accession>
<proteinExistence type="predicted"/>
<gene>
    <name evidence="2" type="ORF">DSM104329_02032</name>
</gene>
<reference evidence="2" key="1">
    <citation type="journal article" date="2022" name="Int. J. Syst. Evol. Microbiol.">
        <title>Pseudomonas aegrilactucae sp. nov. and Pseudomonas morbosilactucae sp. nov., pathogens causing bacterial rot of lettuce in Japan.</title>
        <authorList>
            <person name="Sawada H."/>
            <person name="Fujikawa T."/>
            <person name="Satou M."/>
        </authorList>
    </citation>
    <scope>NUCLEOTIDE SEQUENCE</scope>
    <source>
        <strain evidence="2">0166_1</strain>
    </source>
</reference>
<dbReference type="AlphaFoldDB" id="A0A9E7C0K8"/>
<organism evidence="2 3">
    <name type="scientific">Capillimicrobium parvum</name>
    <dbReference type="NCBI Taxonomy" id="2884022"/>
    <lineage>
        <taxon>Bacteria</taxon>
        <taxon>Bacillati</taxon>
        <taxon>Actinomycetota</taxon>
        <taxon>Thermoleophilia</taxon>
        <taxon>Solirubrobacterales</taxon>
        <taxon>Capillimicrobiaceae</taxon>
        <taxon>Capillimicrobium</taxon>
    </lineage>
</organism>
<keyword evidence="1" id="KW-1133">Transmembrane helix</keyword>
<keyword evidence="1" id="KW-0812">Transmembrane</keyword>
<keyword evidence="3" id="KW-1185">Reference proteome</keyword>
<dbReference type="KEGG" id="sbae:DSM104329_02032"/>
<feature type="transmembrane region" description="Helical" evidence="1">
    <location>
        <begin position="31"/>
        <end position="53"/>
    </location>
</feature>
<dbReference type="Proteomes" id="UP001162834">
    <property type="component" value="Chromosome"/>
</dbReference>
<evidence type="ECO:0000313" key="2">
    <source>
        <dbReference type="EMBL" id="UGS35637.1"/>
    </source>
</evidence>